<feature type="transmembrane region" description="Helical" evidence="7">
    <location>
        <begin position="260"/>
        <end position="282"/>
    </location>
</feature>
<dbReference type="GO" id="GO:0016020">
    <property type="term" value="C:membrane"/>
    <property type="evidence" value="ECO:0007669"/>
    <property type="project" value="TreeGrafter"/>
</dbReference>
<dbReference type="PANTHER" id="PTHR22726">
    <property type="entry name" value="METALLOENDOPEPTIDASE OMA1"/>
    <property type="match status" value="1"/>
</dbReference>
<dbReference type="InterPro" id="IPR055518">
    <property type="entry name" value="DUF7092"/>
</dbReference>
<evidence type="ECO:0000259" key="8">
    <source>
        <dbReference type="Pfam" id="PF01435"/>
    </source>
</evidence>
<evidence type="ECO:0000256" key="1">
    <source>
        <dbReference type="ARBA" id="ARBA00022670"/>
    </source>
</evidence>
<evidence type="ECO:0000256" key="4">
    <source>
        <dbReference type="ARBA" id="ARBA00022833"/>
    </source>
</evidence>
<dbReference type="AlphaFoldDB" id="A0A975JC29"/>
<dbReference type="PANTHER" id="PTHR22726:SF1">
    <property type="entry name" value="METALLOENDOPEPTIDASE OMA1, MITOCHONDRIAL"/>
    <property type="match status" value="1"/>
</dbReference>
<feature type="transmembrane region" description="Helical" evidence="7">
    <location>
        <begin position="113"/>
        <end position="136"/>
    </location>
</feature>
<keyword evidence="1 6" id="KW-0645">Protease</keyword>
<keyword evidence="4 6" id="KW-0862">Zinc</keyword>
<keyword evidence="7" id="KW-1133">Transmembrane helix</keyword>
<organism evidence="10 11">
    <name type="scientific">Sulfitobacter albidus</name>
    <dbReference type="NCBI Taxonomy" id="2829501"/>
    <lineage>
        <taxon>Bacteria</taxon>
        <taxon>Pseudomonadati</taxon>
        <taxon>Pseudomonadota</taxon>
        <taxon>Alphaproteobacteria</taxon>
        <taxon>Rhodobacterales</taxon>
        <taxon>Roseobacteraceae</taxon>
        <taxon>Sulfitobacter</taxon>
    </lineage>
</organism>
<feature type="domain" description="Peptidase M48" evidence="8">
    <location>
        <begin position="196"/>
        <end position="353"/>
    </location>
</feature>
<dbReference type="InterPro" id="IPR001915">
    <property type="entry name" value="Peptidase_M48"/>
</dbReference>
<accession>A0A975JC29</accession>
<gene>
    <name evidence="10" type="ORF">KDD17_12290</name>
</gene>
<dbReference type="EMBL" id="CP073581">
    <property type="protein sequence ID" value="QUJ75727.1"/>
    <property type="molecule type" value="Genomic_DNA"/>
</dbReference>
<keyword evidence="7" id="KW-0472">Membrane</keyword>
<reference evidence="10" key="1">
    <citation type="submission" date="2021-04" db="EMBL/GenBank/DDBJ databases">
        <title>Complete genome sequence for Sulfitobacter sp. strain JK7-1.</title>
        <authorList>
            <person name="Park S.-J."/>
        </authorList>
    </citation>
    <scope>NUCLEOTIDE SEQUENCE</scope>
    <source>
        <strain evidence="10">JK7-1</strain>
    </source>
</reference>
<comment type="similarity">
    <text evidence="6">Belongs to the peptidase M48 family.</text>
</comment>
<dbReference type="InterPro" id="IPR051156">
    <property type="entry name" value="Mito/Outer_Membr_Metalloprot"/>
</dbReference>
<protein>
    <submittedName>
        <fullName evidence="10">M48 family metallopeptidase</fullName>
    </submittedName>
</protein>
<dbReference type="GO" id="GO:0046872">
    <property type="term" value="F:metal ion binding"/>
    <property type="evidence" value="ECO:0007669"/>
    <property type="project" value="UniProtKB-KW"/>
</dbReference>
<evidence type="ECO:0000256" key="5">
    <source>
        <dbReference type="ARBA" id="ARBA00023049"/>
    </source>
</evidence>
<evidence type="ECO:0000313" key="10">
    <source>
        <dbReference type="EMBL" id="QUJ75727.1"/>
    </source>
</evidence>
<keyword evidence="7" id="KW-0812">Transmembrane</keyword>
<proteinExistence type="inferred from homology"/>
<evidence type="ECO:0000259" key="9">
    <source>
        <dbReference type="Pfam" id="PF23368"/>
    </source>
</evidence>
<evidence type="ECO:0000256" key="2">
    <source>
        <dbReference type="ARBA" id="ARBA00022723"/>
    </source>
</evidence>
<dbReference type="GO" id="GO:0004222">
    <property type="term" value="F:metalloendopeptidase activity"/>
    <property type="evidence" value="ECO:0007669"/>
    <property type="project" value="InterPro"/>
</dbReference>
<keyword evidence="5 6" id="KW-0482">Metalloprotease</keyword>
<evidence type="ECO:0000313" key="11">
    <source>
        <dbReference type="Proteomes" id="UP000683291"/>
    </source>
</evidence>
<dbReference type="RefSeq" id="WP_212703928.1">
    <property type="nucleotide sequence ID" value="NZ_CP073581.1"/>
</dbReference>
<dbReference type="Gene3D" id="3.30.2010.10">
    <property type="entry name" value="Metalloproteases ('zincins'), catalytic domain"/>
    <property type="match status" value="1"/>
</dbReference>
<keyword evidence="3 6" id="KW-0378">Hydrolase</keyword>
<keyword evidence="11" id="KW-1185">Reference proteome</keyword>
<name>A0A975JC29_9RHOB</name>
<evidence type="ECO:0000256" key="7">
    <source>
        <dbReference type="SAM" id="Phobius"/>
    </source>
</evidence>
<dbReference type="Pfam" id="PF01435">
    <property type="entry name" value="Peptidase_M48"/>
    <property type="match status" value="1"/>
</dbReference>
<keyword evidence="2" id="KW-0479">Metal-binding</keyword>
<dbReference type="GO" id="GO:0051603">
    <property type="term" value="P:proteolysis involved in protein catabolic process"/>
    <property type="evidence" value="ECO:0007669"/>
    <property type="project" value="TreeGrafter"/>
</dbReference>
<evidence type="ECO:0000256" key="6">
    <source>
        <dbReference type="RuleBase" id="RU003983"/>
    </source>
</evidence>
<comment type="cofactor">
    <cofactor evidence="6">
        <name>Zn(2+)</name>
        <dbReference type="ChEBI" id="CHEBI:29105"/>
    </cofactor>
    <text evidence="6">Binds 1 zinc ion per subunit.</text>
</comment>
<feature type="domain" description="DUF7092" evidence="9">
    <location>
        <begin position="21"/>
        <end position="97"/>
    </location>
</feature>
<dbReference type="CDD" id="cd07332">
    <property type="entry name" value="M48C_Oma1_like"/>
    <property type="match status" value="1"/>
</dbReference>
<evidence type="ECO:0000256" key="3">
    <source>
        <dbReference type="ARBA" id="ARBA00022801"/>
    </source>
</evidence>
<dbReference type="KEGG" id="sual:KDD17_12290"/>
<dbReference type="Proteomes" id="UP000683291">
    <property type="component" value="Chromosome 1"/>
</dbReference>
<dbReference type="Pfam" id="PF23368">
    <property type="entry name" value="DUF7092"/>
    <property type="match status" value="1"/>
</dbReference>
<sequence length="378" mass="40071">MTDLPSRPPPAAYRFDSRSSAYFDGDVPLPRDVALRVDQAAGTLEIAFPGGEGDTVLWPLRDIRRLDDIAGNDSMVLRWTNDPMARLHLRNPDVARAMPHLTRRAPPKGRLRLAAWAGAAVLAVALQIGVLIPLLADRLAVFVPPAGERALGEATFAQIRQALAGTGLPPLATCDYDPGLAALDKMVRALGADPDAEDGPTVFVLDHEMVNAFALPGGFVVFFDGLIDAAESPNEVAAVMAHELGHVVNRDPTRHALRSAGSIGILGLMFGDFAGGAVVLFLTEQLISARYAQDAETGADTYAYGALEEAGISPAALGDMFARLRDEYGDTEGVVSHFVSHPTLGSRIDAARAAADPDASYGDILTDAEWANLKAVCD</sequence>